<dbReference type="EMBL" id="CM014079">
    <property type="protein sequence ID" value="TKS67816.1"/>
    <property type="molecule type" value="Genomic_DNA"/>
</dbReference>
<feature type="coiled-coil region" evidence="1">
    <location>
        <begin position="11"/>
        <end position="89"/>
    </location>
</feature>
<evidence type="ECO:0008006" key="4">
    <source>
        <dbReference type="Google" id="ProtNLM"/>
    </source>
</evidence>
<sequence>MVHPGTELAGVEALARTVEEQEALARTVEEQAELAQTVEEQAQTVEELAQTVKEEARTVEEEAEVAQTVEELAQTVEELAQTVEELVQTVEGTGEVKMVVGHRPVRCQSPLAGKSFSLMVLRLLKGHNFMSMLHRGGRKCVCCRERFLGQVQLSGEYSGLQQHVPVLPLVPPKQPTNIQQTVIVLYV</sequence>
<gene>
    <name evidence="2" type="ORF">D9C73_000860</name>
</gene>
<evidence type="ECO:0000313" key="2">
    <source>
        <dbReference type="EMBL" id="TKS67816.1"/>
    </source>
</evidence>
<evidence type="ECO:0000313" key="3">
    <source>
        <dbReference type="Proteomes" id="UP000298787"/>
    </source>
</evidence>
<dbReference type="AlphaFoldDB" id="A0A4U5U194"/>
<evidence type="ECO:0000256" key="1">
    <source>
        <dbReference type="SAM" id="Coils"/>
    </source>
</evidence>
<organism evidence="2 3">
    <name type="scientific">Collichthys lucidus</name>
    <name type="common">Big head croaker</name>
    <name type="synonym">Sciaena lucida</name>
    <dbReference type="NCBI Taxonomy" id="240159"/>
    <lineage>
        <taxon>Eukaryota</taxon>
        <taxon>Metazoa</taxon>
        <taxon>Chordata</taxon>
        <taxon>Craniata</taxon>
        <taxon>Vertebrata</taxon>
        <taxon>Euteleostomi</taxon>
        <taxon>Actinopterygii</taxon>
        <taxon>Neopterygii</taxon>
        <taxon>Teleostei</taxon>
        <taxon>Neoteleostei</taxon>
        <taxon>Acanthomorphata</taxon>
        <taxon>Eupercaria</taxon>
        <taxon>Sciaenidae</taxon>
        <taxon>Collichthys</taxon>
    </lineage>
</organism>
<dbReference type="SUPFAM" id="SSF58104">
    <property type="entry name" value="Methyl-accepting chemotaxis protein (MCP) signaling domain"/>
    <property type="match status" value="1"/>
</dbReference>
<reference evidence="2 3" key="1">
    <citation type="submission" date="2019-01" db="EMBL/GenBank/DDBJ databases">
        <title>Genome Assembly of Collichthys lucidus.</title>
        <authorList>
            <person name="Cai M."/>
            <person name="Xiao S."/>
        </authorList>
    </citation>
    <scope>NUCLEOTIDE SEQUENCE [LARGE SCALE GENOMIC DNA]</scope>
    <source>
        <strain evidence="2">JT15FE1705JMU</strain>
        <tissue evidence="2">Muscle</tissue>
    </source>
</reference>
<keyword evidence="1" id="KW-0175">Coiled coil</keyword>
<protein>
    <recommendedName>
        <fullName evidence="4">Methyl-accepting transducer domain-containing protein</fullName>
    </recommendedName>
</protein>
<name>A0A4U5U194_COLLU</name>
<dbReference type="Proteomes" id="UP000298787">
    <property type="component" value="Chromosome 2"/>
</dbReference>
<accession>A0A4U5U194</accession>
<proteinExistence type="predicted"/>
<keyword evidence="3" id="KW-1185">Reference proteome</keyword>